<dbReference type="EMBL" id="PDNA01000097">
    <property type="protein sequence ID" value="PGH14063.1"/>
    <property type="molecule type" value="Genomic_DNA"/>
</dbReference>
<dbReference type="GO" id="GO:0016787">
    <property type="term" value="F:hydrolase activity"/>
    <property type="evidence" value="ECO:0007669"/>
    <property type="project" value="UniProtKB-KW"/>
</dbReference>
<dbReference type="PANTHER" id="PTHR43248">
    <property type="entry name" value="2-SUCCINYL-6-HYDROXY-2,4-CYCLOHEXADIENE-1-CARBOXYLATE SYNTHASE"/>
    <property type="match status" value="1"/>
</dbReference>
<dbReference type="Gene3D" id="3.40.50.1820">
    <property type="entry name" value="alpha/beta hydrolase"/>
    <property type="match status" value="1"/>
</dbReference>
<accession>A0A2B7XZ56</accession>
<dbReference type="OrthoDB" id="4204288at2759"/>
<evidence type="ECO:0000313" key="4">
    <source>
        <dbReference type="EMBL" id="PGH14063.1"/>
    </source>
</evidence>
<evidence type="ECO:0000256" key="1">
    <source>
        <dbReference type="ARBA" id="ARBA00010088"/>
    </source>
</evidence>
<proteinExistence type="inferred from homology"/>
<protein>
    <recommendedName>
        <fullName evidence="3">Peptidase S33 tripeptidyl aminopeptidase-like C-terminal domain-containing protein</fullName>
    </recommendedName>
</protein>
<evidence type="ECO:0000256" key="2">
    <source>
        <dbReference type="ARBA" id="ARBA00022801"/>
    </source>
</evidence>
<dbReference type="Proteomes" id="UP000224634">
    <property type="component" value="Unassembled WGS sequence"/>
</dbReference>
<dbReference type="STRING" id="1447883.A0A2B7XZ56"/>
<keyword evidence="5" id="KW-1185">Reference proteome</keyword>
<dbReference type="InterPro" id="IPR029058">
    <property type="entry name" value="AB_hydrolase_fold"/>
</dbReference>
<dbReference type="InterPro" id="IPR051601">
    <property type="entry name" value="Serine_prot/Carboxylest_S33"/>
</dbReference>
<feature type="domain" description="Peptidase S33 tripeptidyl aminopeptidase-like C-terminal" evidence="3">
    <location>
        <begin position="512"/>
        <end position="616"/>
    </location>
</feature>
<gene>
    <name evidence="4" type="ORF">AJ80_06067</name>
</gene>
<name>A0A2B7XZ56_POLH7</name>
<dbReference type="InterPro" id="IPR013595">
    <property type="entry name" value="Pept_S33_TAP-like_C"/>
</dbReference>
<organism evidence="4 5">
    <name type="scientific">Polytolypa hystricis (strain UAMH7299)</name>
    <dbReference type="NCBI Taxonomy" id="1447883"/>
    <lineage>
        <taxon>Eukaryota</taxon>
        <taxon>Fungi</taxon>
        <taxon>Dikarya</taxon>
        <taxon>Ascomycota</taxon>
        <taxon>Pezizomycotina</taxon>
        <taxon>Eurotiomycetes</taxon>
        <taxon>Eurotiomycetidae</taxon>
        <taxon>Onygenales</taxon>
        <taxon>Onygenales incertae sedis</taxon>
        <taxon>Polytolypa</taxon>
    </lineage>
</organism>
<reference evidence="4 5" key="1">
    <citation type="submission" date="2017-10" db="EMBL/GenBank/DDBJ databases">
        <title>Comparative genomics in systemic dimorphic fungi from Ajellomycetaceae.</title>
        <authorList>
            <person name="Munoz J.F."/>
            <person name="Mcewen J.G."/>
            <person name="Clay O.K."/>
            <person name="Cuomo C.A."/>
        </authorList>
    </citation>
    <scope>NUCLEOTIDE SEQUENCE [LARGE SCALE GENOMIC DNA]</scope>
    <source>
        <strain evidence="4 5">UAMH7299</strain>
    </source>
</reference>
<dbReference type="SUPFAM" id="SSF53474">
    <property type="entry name" value="alpha/beta-Hydrolases"/>
    <property type="match status" value="1"/>
</dbReference>
<dbReference type="AlphaFoldDB" id="A0A2B7XZ56"/>
<comment type="caution">
    <text evidence="4">The sequence shown here is derived from an EMBL/GenBank/DDBJ whole genome shotgun (WGS) entry which is preliminary data.</text>
</comment>
<dbReference type="PANTHER" id="PTHR43248:SF25">
    <property type="entry name" value="AB HYDROLASE-1 DOMAIN-CONTAINING PROTEIN-RELATED"/>
    <property type="match status" value="1"/>
</dbReference>
<evidence type="ECO:0000259" key="3">
    <source>
        <dbReference type="Pfam" id="PF08386"/>
    </source>
</evidence>
<sequence length="688" mass="76430">MEKQPATRLPGPCGHAKGTRTHPRVFLALLLSALCFVYWSKFSPMSIVVPEPQTTALRDFADIIPTEKLEWHPCFPEYGRTLYCARLTVPMDYDRPLNESSEHPKVHIALTMLPGRNRTLSKSNFSPSPLLVNPGGPGGSGTSMVLVGGEIMQRVVGLDQDIVGFDPRGVAFTAPRADCWSQASSTDGSSEDADALRGLFRRLAWNDIGKGIGLVHSSGAAMRLVDARHKATARLCAETDSALSSGSIFRYLSTPYVARDMVSIIDAWDDWRDSSALTSEIDNSPHAKEGTADTLDQTSDDDIRGKLTYWGFSYGTFLGATFASMFPDRVGRVILDGVVDAFQYVTPIWRDSLHDTDKIVDQFFQHCHGAGKACAFYRDGDEISDIQERYNTVLENLQDQPLSLLDPTSHVPVTITISDIKSFIFMTLYAPVGTFPTLADILSHLYENDVYKLTPLLLTPGMQIFCNAEIPAAFIPSDAQYSIICGDKVDRANYTIPELESYYQQFANRSTFADVWMTNVMPCNGWDIEGGKTPDNWKWPSLTHSKAPIRTSFPILFLSNTYDPVTPLLAGLKMSTQFQDSGLIEQQSSGHCTLAAASLCTMKAIRAYLREGIVPPPPKMKFGDDRNGEWTVCPADEQPWKPFIGDEMQVTSVEEKEEKDMLESWKGLQDYMQTSGFWGMKSHFAQNN</sequence>
<keyword evidence="2" id="KW-0378">Hydrolase</keyword>
<dbReference type="Pfam" id="PF08386">
    <property type="entry name" value="Abhydrolase_4"/>
    <property type="match status" value="1"/>
</dbReference>
<comment type="similarity">
    <text evidence="1">Belongs to the peptidase S33 family.</text>
</comment>
<evidence type="ECO:0000313" key="5">
    <source>
        <dbReference type="Proteomes" id="UP000224634"/>
    </source>
</evidence>